<proteinExistence type="predicted"/>
<dbReference type="OrthoDB" id="1939383at2759"/>
<dbReference type="AlphaFoldDB" id="A0A835LKF9"/>
<feature type="non-terminal residue" evidence="2">
    <location>
        <position position="154"/>
    </location>
</feature>
<evidence type="ECO:0000313" key="3">
    <source>
        <dbReference type="Proteomes" id="UP000631114"/>
    </source>
</evidence>
<accession>A0A835LKF9</accession>
<dbReference type="Proteomes" id="UP000631114">
    <property type="component" value="Unassembled WGS sequence"/>
</dbReference>
<feature type="region of interest" description="Disordered" evidence="1">
    <location>
        <begin position="97"/>
        <end position="132"/>
    </location>
</feature>
<evidence type="ECO:0000256" key="1">
    <source>
        <dbReference type="SAM" id="MobiDB-lite"/>
    </source>
</evidence>
<reference evidence="2 3" key="1">
    <citation type="submission" date="2020-10" db="EMBL/GenBank/DDBJ databases">
        <title>The Coptis chinensis genome and diversification of protoberbering-type alkaloids.</title>
        <authorList>
            <person name="Wang B."/>
            <person name="Shu S."/>
            <person name="Song C."/>
            <person name="Liu Y."/>
        </authorList>
    </citation>
    <scope>NUCLEOTIDE SEQUENCE [LARGE SCALE GENOMIC DNA]</scope>
    <source>
        <strain evidence="2">HL-2020</strain>
        <tissue evidence="2">Leaf</tissue>
    </source>
</reference>
<evidence type="ECO:0000313" key="2">
    <source>
        <dbReference type="EMBL" id="KAF9590606.1"/>
    </source>
</evidence>
<sequence length="154" mass="17593">RREKAKEWDSNGLVPWVVKRIAELIEYIPHYDLAESTNELQCVKDLYGNRWTVNLSTAAPIIGFPHTNKHTWVTSSQCLTPRTGLNQIQTNMFPPPYVRGIGRPKKNRRRDEDEGLKPNKKKRKCSKCKVEGHNAKTCKGLAAEKNGRAKGRNI</sequence>
<gene>
    <name evidence="2" type="ORF">IFM89_035924</name>
</gene>
<comment type="caution">
    <text evidence="2">The sequence shown here is derived from an EMBL/GenBank/DDBJ whole genome shotgun (WGS) entry which is preliminary data.</text>
</comment>
<feature type="compositionally biased region" description="Basic residues" evidence="1">
    <location>
        <begin position="118"/>
        <end position="127"/>
    </location>
</feature>
<name>A0A835LKF9_9MAGN</name>
<keyword evidence="3" id="KW-1185">Reference proteome</keyword>
<organism evidence="2 3">
    <name type="scientific">Coptis chinensis</name>
    <dbReference type="NCBI Taxonomy" id="261450"/>
    <lineage>
        <taxon>Eukaryota</taxon>
        <taxon>Viridiplantae</taxon>
        <taxon>Streptophyta</taxon>
        <taxon>Embryophyta</taxon>
        <taxon>Tracheophyta</taxon>
        <taxon>Spermatophyta</taxon>
        <taxon>Magnoliopsida</taxon>
        <taxon>Ranunculales</taxon>
        <taxon>Ranunculaceae</taxon>
        <taxon>Coptidoideae</taxon>
        <taxon>Coptis</taxon>
    </lineage>
</organism>
<protein>
    <submittedName>
        <fullName evidence="2">Uncharacterized protein</fullName>
    </submittedName>
</protein>
<dbReference type="EMBL" id="JADFTS010000009">
    <property type="protein sequence ID" value="KAF9590606.1"/>
    <property type="molecule type" value="Genomic_DNA"/>
</dbReference>